<organism evidence="2 3">
    <name type="scientific">Daucus carota subsp. sativus</name>
    <name type="common">Carrot</name>
    <dbReference type="NCBI Taxonomy" id="79200"/>
    <lineage>
        <taxon>Eukaryota</taxon>
        <taxon>Viridiplantae</taxon>
        <taxon>Streptophyta</taxon>
        <taxon>Embryophyta</taxon>
        <taxon>Tracheophyta</taxon>
        <taxon>Spermatophyta</taxon>
        <taxon>Magnoliopsida</taxon>
        <taxon>eudicotyledons</taxon>
        <taxon>Gunneridae</taxon>
        <taxon>Pentapetalae</taxon>
        <taxon>asterids</taxon>
        <taxon>campanulids</taxon>
        <taxon>Apiales</taxon>
        <taxon>Apiaceae</taxon>
        <taxon>Apioideae</taxon>
        <taxon>Scandiceae</taxon>
        <taxon>Daucinae</taxon>
        <taxon>Daucus</taxon>
        <taxon>Daucus sect. Daucus</taxon>
    </lineage>
</organism>
<dbReference type="PANTHER" id="PTHR32278:SF111">
    <property type="entry name" value="F-BOX PROTEIN PP2-B12-RELATED"/>
    <property type="match status" value="1"/>
</dbReference>
<dbReference type="Gene3D" id="1.20.1280.50">
    <property type="match status" value="1"/>
</dbReference>
<accession>A0AAF0X262</accession>
<reference evidence="2" key="1">
    <citation type="journal article" date="2016" name="Nat. Genet.">
        <title>A high-quality carrot genome assembly provides new insights into carotenoid accumulation and asterid genome evolution.</title>
        <authorList>
            <person name="Iorizzo M."/>
            <person name="Ellison S."/>
            <person name="Senalik D."/>
            <person name="Zeng P."/>
            <person name="Satapoomin P."/>
            <person name="Huang J."/>
            <person name="Bowman M."/>
            <person name="Iovene M."/>
            <person name="Sanseverino W."/>
            <person name="Cavagnaro P."/>
            <person name="Yildiz M."/>
            <person name="Macko-Podgorni A."/>
            <person name="Moranska E."/>
            <person name="Grzebelus E."/>
            <person name="Grzebelus D."/>
            <person name="Ashrafi H."/>
            <person name="Zheng Z."/>
            <person name="Cheng S."/>
            <person name="Spooner D."/>
            <person name="Van Deynze A."/>
            <person name="Simon P."/>
        </authorList>
    </citation>
    <scope>NUCLEOTIDE SEQUENCE</scope>
    <source>
        <tissue evidence="2">Leaf</tissue>
    </source>
</reference>
<evidence type="ECO:0000313" key="2">
    <source>
        <dbReference type="EMBL" id="WOH00030.1"/>
    </source>
</evidence>
<gene>
    <name evidence="2" type="ORF">DCAR_0519386</name>
</gene>
<name>A0AAF0X262_DAUCS</name>
<dbReference type="Proteomes" id="UP000077755">
    <property type="component" value="Chromosome 5"/>
</dbReference>
<evidence type="ECO:0000313" key="3">
    <source>
        <dbReference type="Proteomes" id="UP000077755"/>
    </source>
</evidence>
<dbReference type="EMBL" id="CP093347">
    <property type="protein sequence ID" value="WOH00030.1"/>
    <property type="molecule type" value="Genomic_DNA"/>
</dbReference>
<dbReference type="PANTHER" id="PTHR32278">
    <property type="entry name" value="F-BOX DOMAIN-CONTAINING PROTEIN"/>
    <property type="match status" value="1"/>
</dbReference>
<reference evidence="2" key="2">
    <citation type="submission" date="2022-03" db="EMBL/GenBank/DDBJ databases">
        <title>Draft title - Genomic analysis of global carrot germplasm unveils the trajectory of domestication and the origin of high carotenoid orange carrot.</title>
        <authorList>
            <person name="Iorizzo M."/>
            <person name="Ellison S."/>
            <person name="Senalik D."/>
            <person name="Macko-Podgorni A."/>
            <person name="Grzebelus D."/>
            <person name="Bostan H."/>
            <person name="Rolling W."/>
            <person name="Curaba J."/>
            <person name="Simon P."/>
        </authorList>
    </citation>
    <scope>NUCLEOTIDE SEQUENCE</scope>
    <source>
        <tissue evidence="2">Leaf</tissue>
    </source>
</reference>
<protein>
    <recommendedName>
        <fullName evidence="1">F-box domain-containing protein</fullName>
    </recommendedName>
</protein>
<dbReference type="PROSITE" id="PS50181">
    <property type="entry name" value="FBOX"/>
    <property type="match status" value="1"/>
</dbReference>
<dbReference type="InterPro" id="IPR036047">
    <property type="entry name" value="F-box-like_dom_sf"/>
</dbReference>
<evidence type="ECO:0000259" key="1">
    <source>
        <dbReference type="PROSITE" id="PS50181"/>
    </source>
</evidence>
<proteinExistence type="predicted"/>
<dbReference type="Pfam" id="PF14299">
    <property type="entry name" value="PP2"/>
    <property type="match status" value="1"/>
</dbReference>
<dbReference type="InterPro" id="IPR001810">
    <property type="entry name" value="F-box_dom"/>
</dbReference>
<dbReference type="SUPFAM" id="SSF81383">
    <property type="entry name" value="F-box domain"/>
    <property type="match status" value="1"/>
</dbReference>
<feature type="domain" description="F-box" evidence="1">
    <location>
        <begin position="12"/>
        <end position="58"/>
    </location>
</feature>
<dbReference type="InterPro" id="IPR025886">
    <property type="entry name" value="PP2-like"/>
</dbReference>
<sequence>MSNEGEEGGDDTNLFSKLPEGLMEQVVSHTSPVDACRLSVVSKSFRSAAGSDAVWERLLPNDYQQYLCRTDFLPCISFASKKDLYLFLTGNPLIDANTKSFFFLDKWTGKKCFTITSLSITLNPEGLWNPTYRETRFVEVFETPPCDDWLEIHGKIRTFMLSPHTSYATYLVYKWETYGGYYFPAENRAPLEAVWTRFGCYFPAENRAPFEASVGSSEDESVKRVVYLHRIIRETGSQYPVGRKDGWLEVELGEYFNKGGKNKDLEISVIDGLNKFGFIMQGIEIRPKHS</sequence>
<keyword evidence="3" id="KW-1185">Reference proteome</keyword>
<dbReference type="SMART" id="SM00256">
    <property type="entry name" value="FBOX"/>
    <property type="match status" value="1"/>
</dbReference>
<dbReference type="AlphaFoldDB" id="A0AAF0X262"/>
<dbReference type="Pfam" id="PF00646">
    <property type="entry name" value="F-box"/>
    <property type="match status" value="1"/>
</dbReference>
<dbReference type="CDD" id="cd22162">
    <property type="entry name" value="F-box_AtSKIP3-like"/>
    <property type="match status" value="1"/>
</dbReference>